<dbReference type="EMBL" id="MT143896">
    <property type="protein sequence ID" value="QJH92500.1"/>
    <property type="molecule type" value="Genomic_DNA"/>
</dbReference>
<reference evidence="2" key="1">
    <citation type="submission" date="2020-03" db="EMBL/GenBank/DDBJ databases">
        <title>The deep terrestrial virosphere.</title>
        <authorList>
            <person name="Holmfeldt K."/>
            <person name="Nilsson E."/>
            <person name="Simone D."/>
            <person name="Lopez-Fernandez M."/>
            <person name="Wu X."/>
            <person name="de Brujin I."/>
            <person name="Lundin D."/>
            <person name="Andersson A."/>
            <person name="Bertilsson S."/>
            <person name="Dopson M."/>
        </authorList>
    </citation>
    <scope>NUCLEOTIDE SEQUENCE</scope>
    <source>
        <strain evidence="1">MM171A00102</strain>
        <strain evidence="2">MM171B00096</strain>
    </source>
</reference>
<evidence type="ECO:0000313" key="1">
    <source>
        <dbReference type="EMBL" id="QJB01476.1"/>
    </source>
</evidence>
<dbReference type="EMBL" id="MT143709">
    <property type="protein sequence ID" value="QJB01476.1"/>
    <property type="molecule type" value="Genomic_DNA"/>
</dbReference>
<proteinExistence type="predicted"/>
<organism evidence="2">
    <name type="scientific">viral metagenome</name>
    <dbReference type="NCBI Taxonomy" id="1070528"/>
    <lineage>
        <taxon>unclassified sequences</taxon>
        <taxon>metagenomes</taxon>
        <taxon>organismal metagenomes</taxon>
    </lineage>
</organism>
<accession>A0A6M3X419</accession>
<dbReference type="AlphaFoldDB" id="A0A6M3X419"/>
<gene>
    <name evidence="1" type="ORF">MM171A00102_0035</name>
    <name evidence="2" type="ORF">MM171B00096_0062</name>
</gene>
<protein>
    <submittedName>
        <fullName evidence="2">Uncharacterized protein</fullName>
    </submittedName>
</protein>
<sequence>MALVYDPRTGTMVDDGKGVPGNPARAAAMQAQYNQPVTGPRTVVPLVQPPVLAGMGTVDRGPARSLPAPTGNNPALAAAMQAQYNQPVTGPRGLVSGVAAPLAYPEVPEFSSPGIAAPAPAAPAAVSARNPNAINVGGAFGQAYLGSMAAVPATALDALRRGATSLVGGDVNSLPGGPTALSDRAFGAMDQGLGQLGQANASLWDNLQSAGRNALGVQAAPAAGLAPPRVIAPTVAPTPAPAAVAPAPYNAYEDPNHPINRAPSQGLSASASMRGNYNAQNTDLGSLTERAAPTNGINFGFGVGGAETAQQYLARMQTVDQQRAAQRQQTGLMNEARWARHTLANNPTVGEMAGARAQLAALNPQINTLMQNQGGLAQMGLRNQGDLATAGLQNEGLLQRADMDAQARLGAADIAGQYGLREAQMTSEANTLKLRLESMTPAARKSSAEAALLETRLNAILAQLNTPGSGYSLGDVVADAKSGQQPMPEIPADTISGTPLTPEIVRLQQEELLRQALARQQKQR</sequence>
<evidence type="ECO:0000313" key="2">
    <source>
        <dbReference type="EMBL" id="QJH92500.1"/>
    </source>
</evidence>
<name>A0A6M3X419_9ZZZZ</name>